<gene>
    <name evidence="1" type="ORF">GCM10007423_39350</name>
</gene>
<evidence type="ECO:0000313" key="2">
    <source>
        <dbReference type="Proteomes" id="UP000600214"/>
    </source>
</evidence>
<sequence length="69" mass="7853">MALGYSSHEVGIKGLISDMVTMGTEDWGRTRSCLYWILNHTDYPYDKTVLELYADLDAVIKGHGDIRFI</sequence>
<organism evidence="1 2">
    <name type="scientific">Dyadobacter endophyticus</name>
    <dbReference type="NCBI Taxonomy" id="1749036"/>
    <lineage>
        <taxon>Bacteria</taxon>
        <taxon>Pseudomonadati</taxon>
        <taxon>Bacteroidota</taxon>
        <taxon>Cytophagia</taxon>
        <taxon>Cytophagales</taxon>
        <taxon>Spirosomataceae</taxon>
        <taxon>Dyadobacter</taxon>
    </lineage>
</organism>
<reference evidence="2" key="1">
    <citation type="journal article" date="2019" name="Int. J. Syst. Evol. Microbiol.">
        <title>The Global Catalogue of Microorganisms (GCM) 10K type strain sequencing project: providing services to taxonomists for standard genome sequencing and annotation.</title>
        <authorList>
            <consortium name="The Broad Institute Genomics Platform"/>
            <consortium name="The Broad Institute Genome Sequencing Center for Infectious Disease"/>
            <person name="Wu L."/>
            <person name="Ma J."/>
        </authorList>
    </citation>
    <scope>NUCLEOTIDE SEQUENCE [LARGE SCALE GENOMIC DNA]</scope>
    <source>
        <strain evidence="2">CGMCC 1.15288</strain>
    </source>
</reference>
<dbReference type="EMBL" id="BMIA01000003">
    <property type="protein sequence ID" value="GGH42610.1"/>
    <property type="molecule type" value="Genomic_DNA"/>
</dbReference>
<evidence type="ECO:0000313" key="1">
    <source>
        <dbReference type="EMBL" id="GGH42610.1"/>
    </source>
</evidence>
<proteinExistence type="predicted"/>
<keyword evidence="2" id="KW-1185">Reference proteome</keyword>
<comment type="caution">
    <text evidence="1">The sequence shown here is derived from an EMBL/GenBank/DDBJ whole genome shotgun (WGS) entry which is preliminary data.</text>
</comment>
<protein>
    <submittedName>
        <fullName evidence="1">Uncharacterized protein</fullName>
    </submittedName>
</protein>
<name>A0ABQ1YZH0_9BACT</name>
<accession>A0ABQ1YZH0</accession>
<dbReference type="Proteomes" id="UP000600214">
    <property type="component" value="Unassembled WGS sequence"/>
</dbReference>